<reference evidence="12" key="2">
    <citation type="submission" date="2024-01" db="EMBL/GenBank/DDBJ databases">
        <authorList>
            <person name="He J."/>
            <person name="Wang M."/>
            <person name="Zheng J."/>
            <person name="Liu Z."/>
        </authorList>
    </citation>
    <scope>NUCLEOTIDE SEQUENCE</scope>
    <source>
        <strain evidence="12">ZL_2023a</strain>
        <tissue evidence="12">Muscle</tissue>
    </source>
</reference>
<reference evidence="12 13" key="1">
    <citation type="journal article" date="2024" name="BMC Genomics">
        <title>Genome assembly of redclaw crayfish (Cherax quadricarinatus) provides insights into its immune adaptation and hypoxia tolerance.</title>
        <authorList>
            <person name="Liu Z."/>
            <person name="Zheng J."/>
            <person name="Li H."/>
            <person name="Fang K."/>
            <person name="Wang S."/>
            <person name="He J."/>
            <person name="Zhou D."/>
            <person name="Weng S."/>
            <person name="Chi M."/>
            <person name="Gu Z."/>
            <person name="He J."/>
            <person name="Li F."/>
            <person name="Wang M."/>
        </authorList>
    </citation>
    <scope>NUCLEOTIDE SEQUENCE [LARGE SCALE GENOMIC DNA]</scope>
    <source>
        <strain evidence="12">ZL_2023a</strain>
    </source>
</reference>
<feature type="domain" description="Clip" evidence="11">
    <location>
        <begin position="68"/>
        <end position="120"/>
    </location>
</feature>
<comment type="similarity">
    <text evidence="6 8">Belongs to the peptidase S1 family. CLIP subfamily.</text>
</comment>
<comment type="caution">
    <text evidence="12">The sequence shown here is derived from an EMBL/GenBank/DDBJ whole genome shotgun (WGS) entry which is preliminary data.</text>
</comment>
<dbReference type="PROSITE" id="PS51888">
    <property type="entry name" value="CLIP"/>
    <property type="match status" value="1"/>
</dbReference>
<evidence type="ECO:0000256" key="6">
    <source>
        <dbReference type="ARBA" id="ARBA00024195"/>
    </source>
</evidence>
<keyword evidence="8" id="KW-0964">Secreted</keyword>
<keyword evidence="4 7" id="KW-0720">Serine protease</keyword>
<dbReference type="GO" id="GO:0006508">
    <property type="term" value="P:proteolysis"/>
    <property type="evidence" value="ECO:0007669"/>
    <property type="project" value="UniProtKB-KW"/>
</dbReference>
<keyword evidence="5" id="KW-1015">Disulfide bond</keyword>
<comment type="subcellular location">
    <subcellularLocation>
        <location evidence="8">Secreted</location>
    </subcellularLocation>
</comment>
<dbReference type="SMART" id="SM00020">
    <property type="entry name" value="Tryp_SPc"/>
    <property type="match status" value="1"/>
</dbReference>
<dbReference type="Pfam" id="PF00089">
    <property type="entry name" value="Trypsin"/>
    <property type="match status" value="1"/>
</dbReference>
<name>A0AAW0WC22_CHEQU</name>
<evidence type="ECO:0000256" key="9">
    <source>
        <dbReference type="SAM" id="SignalP"/>
    </source>
</evidence>
<gene>
    <name evidence="12" type="ORF">OTU49_008542</name>
</gene>
<dbReference type="InterPro" id="IPR009003">
    <property type="entry name" value="Peptidase_S1_PA"/>
</dbReference>
<dbReference type="PRINTS" id="PR00722">
    <property type="entry name" value="CHYMOTRYPSIN"/>
</dbReference>
<proteinExistence type="inferred from homology"/>
<dbReference type="FunFam" id="2.40.10.10:FF:000002">
    <property type="entry name" value="Transmembrane protease serine"/>
    <property type="match status" value="1"/>
</dbReference>
<dbReference type="InterPro" id="IPR001254">
    <property type="entry name" value="Trypsin_dom"/>
</dbReference>
<evidence type="ECO:0000313" key="12">
    <source>
        <dbReference type="EMBL" id="KAK8729555.1"/>
    </source>
</evidence>
<dbReference type="InterPro" id="IPR022700">
    <property type="entry name" value="CLIP"/>
</dbReference>
<dbReference type="PROSITE" id="PS50240">
    <property type="entry name" value="TRYPSIN_DOM"/>
    <property type="match status" value="1"/>
</dbReference>
<keyword evidence="13" id="KW-1185">Reference proteome</keyword>
<dbReference type="PROSITE" id="PS00134">
    <property type="entry name" value="TRYPSIN_HIS"/>
    <property type="match status" value="1"/>
</dbReference>
<evidence type="ECO:0000256" key="4">
    <source>
        <dbReference type="ARBA" id="ARBA00022825"/>
    </source>
</evidence>
<accession>A0AAW0WC22</accession>
<feature type="signal peptide" evidence="9">
    <location>
        <begin position="1"/>
        <end position="15"/>
    </location>
</feature>
<dbReference type="InterPro" id="IPR018114">
    <property type="entry name" value="TRYPSIN_HIS"/>
</dbReference>
<protein>
    <recommendedName>
        <fullName evidence="8">CLIP domain-containing serine protease</fullName>
        <ecNumber evidence="7">3.4.21.-</ecNumber>
    </recommendedName>
</protein>
<dbReference type="InterPro" id="IPR043504">
    <property type="entry name" value="Peptidase_S1_PA_chymotrypsin"/>
</dbReference>
<evidence type="ECO:0000256" key="1">
    <source>
        <dbReference type="ARBA" id="ARBA00022670"/>
    </source>
</evidence>
<feature type="chain" id="PRO_5044717292" description="CLIP domain-containing serine protease" evidence="9">
    <location>
        <begin position="16"/>
        <end position="428"/>
    </location>
</feature>
<dbReference type="GO" id="GO:0005576">
    <property type="term" value="C:extracellular region"/>
    <property type="evidence" value="ECO:0007669"/>
    <property type="project" value="UniProtKB-SubCell"/>
</dbReference>
<dbReference type="Proteomes" id="UP001445076">
    <property type="component" value="Unassembled WGS sequence"/>
</dbReference>
<evidence type="ECO:0000313" key="13">
    <source>
        <dbReference type="Proteomes" id="UP001445076"/>
    </source>
</evidence>
<evidence type="ECO:0000256" key="3">
    <source>
        <dbReference type="ARBA" id="ARBA00022801"/>
    </source>
</evidence>
<dbReference type="Gene3D" id="2.40.10.10">
    <property type="entry name" value="Trypsin-like serine proteases"/>
    <property type="match status" value="1"/>
</dbReference>
<organism evidence="12 13">
    <name type="scientific">Cherax quadricarinatus</name>
    <name type="common">Australian red claw crayfish</name>
    <dbReference type="NCBI Taxonomy" id="27406"/>
    <lineage>
        <taxon>Eukaryota</taxon>
        <taxon>Metazoa</taxon>
        <taxon>Ecdysozoa</taxon>
        <taxon>Arthropoda</taxon>
        <taxon>Crustacea</taxon>
        <taxon>Multicrustacea</taxon>
        <taxon>Malacostraca</taxon>
        <taxon>Eumalacostraca</taxon>
        <taxon>Eucarida</taxon>
        <taxon>Decapoda</taxon>
        <taxon>Pleocyemata</taxon>
        <taxon>Astacidea</taxon>
        <taxon>Parastacoidea</taxon>
        <taxon>Parastacidae</taxon>
        <taxon>Cherax</taxon>
    </lineage>
</organism>
<keyword evidence="2 9" id="KW-0732">Signal</keyword>
<comment type="domain">
    <text evidence="8">The clip domain consists of 35-55 residues which are 'knitted' together usually by 3 conserved disulfide bonds forming a clip-like compact structure.</text>
</comment>
<dbReference type="Gene3D" id="3.30.1640.30">
    <property type="match status" value="1"/>
</dbReference>
<dbReference type="InterPro" id="IPR038565">
    <property type="entry name" value="CLIP_sf"/>
</dbReference>
<evidence type="ECO:0000256" key="7">
    <source>
        <dbReference type="RuleBase" id="RU363034"/>
    </source>
</evidence>
<evidence type="ECO:0000259" key="11">
    <source>
        <dbReference type="PROSITE" id="PS51888"/>
    </source>
</evidence>
<dbReference type="EMBL" id="JARKIK010000067">
    <property type="protein sequence ID" value="KAK8729553.1"/>
    <property type="molecule type" value="Genomic_DNA"/>
</dbReference>
<dbReference type="InterPro" id="IPR001314">
    <property type="entry name" value="Peptidase_S1A"/>
</dbReference>
<dbReference type="CDD" id="cd00190">
    <property type="entry name" value="Tryp_SPc"/>
    <property type="match status" value="1"/>
</dbReference>
<dbReference type="AlphaFoldDB" id="A0AAW0WC22"/>
<dbReference type="EMBL" id="JARKIK010000067">
    <property type="protein sequence ID" value="KAK8729555.1"/>
    <property type="molecule type" value="Genomic_DNA"/>
</dbReference>
<keyword evidence="1 7" id="KW-0645">Protease</keyword>
<sequence length="428" mass="46048">MLLGVAVIFLTAVRAQIVFPTEKTDTGAGQATGVADSPQGKDVVDAVLQALTVDERQASNTNNVLSNSCFTPDGQSGRCVSLSLCPRYQSFFPHIRNPNVFAFFRARICRVLPGTLYFCCSNGGFSQSQAMTAPSLSQRQPTIILAPNPSQRQTSSITAASSPSQQLPASITAVQGICGIPTGDRVVGGLEVAYPGRWPWLAAVGFKRSSEFFTSCGGSLITRRHVLTAAHCFKPNTQNNPRNVRLGEFSLTRSDDGAAPQDFLISGRRGLPYNDITKENDLLILVLDHDAQLGGLVSPVCLPFNERNNNLEGARLTVVGWGRTTEKGRGSDVPMEADVPLVPSNVCRAAFQRVQNRPMVDHRNLCAGLGNRDSCSGDSGGPLNYRGQDGRYYLVGVVSFGVGCARAAFPGVYTRVTTFLDWIITNVQ</sequence>
<dbReference type="PANTHER" id="PTHR24252:SF7">
    <property type="entry name" value="HYALIN"/>
    <property type="match status" value="1"/>
</dbReference>
<dbReference type="InterPro" id="IPR033116">
    <property type="entry name" value="TRYPSIN_SER"/>
</dbReference>
<keyword evidence="3 7" id="KW-0378">Hydrolase</keyword>
<dbReference type="EC" id="3.4.21.-" evidence="7"/>
<dbReference type="SUPFAM" id="SSF50494">
    <property type="entry name" value="Trypsin-like serine proteases"/>
    <property type="match status" value="1"/>
</dbReference>
<evidence type="ECO:0000256" key="5">
    <source>
        <dbReference type="ARBA" id="ARBA00023157"/>
    </source>
</evidence>
<dbReference type="GO" id="GO:0004252">
    <property type="term" value="F:serine-type endopeptidase activity"/>
    <property type="evidence" value="ECO:0007669"/>
    <property type="project" value="UniProtKB-UniRule"/>
</dbReference>
<feature type="domain" description="Peptidase S1" evidence="10">
    <location>
        <begin position="186"/>
        <end position="428"/>
    </location>
</feature>
<dbReference type="PROSITE" id="PS00135">
    <property type="entry name" value="TRYPSIN_SER"/>
    <property type="match status" value="1"/>
</dbReference>
<evidence type="ECO:0000256" key="8">
    <source>
        <dbReference type="RuleBase" id="RU366078"/>
    </source>
</evidence>
<evidence type="ECO:0000256" key="2">
    <source>
        <dbReference type="ARBA" id="ARBA00022729"/>
    </source>
</evidence>
<dbReference type="Pfam" id="PF12032">
    <property type="entry name" value="CLIP"/>
    <property type="match status" value="1"/>
</dbReference>
<dbReference type="PANTHER" id="PTHR24252">
    <property type="entry name" value="ACROSIN-RELATED"/>
    <property type="match status" value="1"/>
</dbReference>
<evidence type="ECO:0000259" key="10">
    <source>
        <dbReference type="PROSITE" id="PS50240"/>
    </source>
</evidence>